<dbReference type="PANTHER" id="PTHR24418">
    <property type="entry name" value="TYROSINE-PROTEIN KINASE"/>
    <property type="match status" value="1"/>
</dbReference>
<dbReference type="InterPro" id="IPR011009">
    <property type="entry name" value="Kinase-like_dom_sf"/>
</dbReference>
<evidence type="ECO:0000256" key="9">
    <source>
        <dbReference type="ARBA" id="ARBA00051245"/>
    </source>
</evidence>
<reference evidence="18 19" key="1">
    <citation type="submission" date="2025-05" db="UniProtKB">
        <authorList>
            <consortium name="RefSeq"/>
        </authorList>
    </citation>
    <scope>IDENTIFICATION</scope>
    <source>
        <tissue evidence="18 19">Muscle</tissue>
    </source>
</reference>
<feature type="domain" description="Protein kinase" evidence="16">
    <location>
        <begin position="275"/>
        <end position="526"/>
    </location>
</feature>
<feature type="domain" description="SH2" evidence="14">
    <location>
        <begin position="160"/>
        <end position="250"/>
    </location>
</feature>
<feature type="region of interest" description="Disordered" evidence="13">
    <location>
        <begin position="598"/>
        <end position="618"/>
    </location>
</feature>
<dbReference type="GeneID" id="106465233"/>
<dbReference type="InterPro" id="IPR035837">
    <property type="entry name" value="ABL_SH2"/>
</dbReference>
<evidence type="ECO:0000313" key="18">
    <source>
        <dbReference type="RefSeq" id="XP_022248800.1"/>
    </source>
</evidence>
<feature type="compositionally biased region" description="Polar residues" evidence="13">
    <location>
        <begin position="1340"/>
        <end position="1355"/>
    </location>
</feature>
<evidence type="ECO:0000256" key="2">
    <source>
        <dbReference type="ARBA" id="ARBA00022443"/>
    </source>
</evidence>
<dbReference type="PRINTS" id="PR00109">
    <property type="entry name" value="TYRKINASE"/>
</dbReference>
<feature type="binding site" evidence="12">
    <location>
        <position position="314"/>
    </location>
    <ligand>
        <name>ATP</name>
        <dbReference type="ChEBI" id="CHEBI:30616"/>
    </ligand>
</feature>
<dbReference type="InterPro" id="IPR020635">
    <property type="entry name" value="Tyr_kinase_cat_dom"/>
</dbReference>
<gene>
    <name evidence="18 19" type="primary">LOC106465233</name>
</gene>
<evidence type="ECO:0000256" key="12">
    <source>
        <dbReference type="PROSITE-ProRule" id="PRU10141"/>
    </source>
</evidence>
<evidence type="ECO:0000256" key="6">
    <source>
        <dbReference type="ARBA" id="ARBA00022840"/>
    </source>
</evidence>
<dbReference type="Gene3D" id="3.30.505.10">
    <property type="entry name" value="SH2 domain"/>
    <property type="match status" value="1"/>
</dbReference>
<sequence length="1528" mass="171369">MGAQQGKENRGRGSSVGSSHGGKSGKCYKNRSKDSRLSSISGNVFTEHNEALMQSRPLPEIPDFGDHLSNISISNEESSQWISKENLLAPEDSDPLLFVALYDFQSGGDNQLSLKKGDQVRVLSYNRTREWCEAQSRLGQVGWVPSNYITPANSLEKHSWYHGPIFRNAAEYLLSSGINGSFLVRESESISGQRSISLRYDGRVYHYRINEDREGKVYVTSECRFNTLAELVHHHSVRADGLITLLLYPAPKRNKPAVFALSPEPDEWEVDRTDIVMKHKLGGGQYGDVYEAIWKKYNTTVAVKTLKEDTMVLKDFLEEAAIMKEMKHPNLVQLIGVCTREPPFYIITEFMPHGNLLDFLRNAVRNDITAVILMYMATQIASAMAYLESRCFIHRDLAARNCLVGDNHLVKAADFGLARLMRDDTYTAHAGAKFPIKWTAPEGLAYNKFSTKSDVWAFGILLWELATYGMSPYPGVELTDVYHMLETGYRMECPPGCPPRIYELMRQCWLWEPLERPTFKHIHHTLETMFQNSSITEEVEKQLEKHVPVPCRMYGERSPSLYQRNEDYPLADQGCHRGGSSKCQTTLTTRSTLVQLRRHGPHNKPAPIPPKRTSTFQDSAYQDQPYGTIVGKETGKNTLNGIEITNKIVREVNSNGERDGDLRERTPDTEESDTRTAASLSSVPAISLNQQKLKKARTYSPNNQQHYNTKDNSTSNKTKEPKKVQVVALEVQNVKRAINRYGTLPKGARIGAYLDSLRQHGLYAGTKYPEPVIESEPQVLSEVGWEGSTMHQYSQKQNFSNINAYKTETGIHFSSRYPPSSWQRQEGVNGSSQACLHRQKSDFTCSKNKEIFESGSIPDFRHLSSKPALSPRLPRSRRIGHKSSQDGKNKGIVCMSRESENNHVTGIDNSSNAGAETKLQGHFNSYTRTLNTSESRAADFQSSSPSFGSSVLQKSLRIRPKERSPSPPKFPIVKSGSIDNQLRWKTEKEFDQSPLKCPNTITPLTWSASVDSPFFSGKGQKYSETIKVSQDIVSPPPSPCTEGFPSLPAFVRDSVDLCTEQQIMYEGKAPLLAKVENISQTTKNPAAHLVLELFESLKLKARRRAIEMGDASSQTTEEVERSSEMAKEQLGAAHPPKKGLLSPKLLLKPEPVNCSILGSQERSELNKQISSNREKGTGKSQFHFYVPISRLVKTPEEDAEEASICDINKVIPKLKCKVLEEENKQELVDVCQLNKSFSIKEDEEERHSSGSITNEEKISEKESIIQESELSTDSPRIISPEVMAHQPETLKIKKTQLLELEEETLKCGSTETESSSIYVKDNVTPKTSLIVEQIEEVTNQEELVTESKTYPQSNETEGHLSPVIPKPAVPLKPPLKDSRAVLSPGTRPSKTVNQPCVSHQEDVESSPLSQGTEDEETDEFYSITSKNTILEISTALENSIHSLKIATSVSSGNVMQLSDKVQLFRSSCVNYAESISPHGKFRFRELLSKLEKQGEQLPTSSSNNSVSSFRLFDELQNTVRDLVNIVQR</sequence>
<dbReference type="InterPro" id="IPR000719">
    <property type="entry name" value="Prot_kinase_dom"/>
</dbReference>
<proteinExistence type="predicted"/>
<protein>
    <recommendedName>
        <fullName evidence="1">non-specific protein-tyrosine kinase</fullName>
        <ecNumber evidence="1">2.7.10.2</ecNumber>
    </recommendedName>
</protein>
<dbReference type="PROSITE" id="PS00109">
    <property type="entry name" value="PROTEIN_KINASE_TYR"/>
    <property type="match status" value="1"/>
</dbReference>
<evidence type="ECO:0000256" key="11">
    <source>
        <dbReference type="PROSITE-ProRule" id="PRU00192"/>
    </source>
</evidence>
<evidence type="ECO:0000259" key="14">
    <source>
        <dbReference type="PROSITE" id="PS50001"/>
    </source>
</evidence>
<feature type="compositionally biased region" description="Polar residues" evidence="13">
    <location>
        <begin position="1386"/>
        <end position="1397"/>
    </location>
</feature>
<dbReference type="CDD" id="cd05052">
    <property type="entry name" value="PTKc_Abl"/>
    <property type="match status" value="1"/>
</dbReference>
<dbReference type="PROSITE" id="PS00107">
    <property type="entry name" value="PROTEIN_KINASE_ATP"/>
    <property type="match status" value="1"/>
</dbReference>
<dbReference type="RefSeq" id="XP_022248801.1">
    <property type="nucleotide sequence ID" value="XM_022393093.1"/>
</dbReference>
<keyword evidence="7 10" id="KW-0727">SH2 domain</keyword>
<dbReference type="PROSITE" id="PS50002">
    <property type="entry name" value="SH3"/>
    <property type="match status" value="1"/>
</dbReference>
<dbReference type="Gene3D" id="3.30.200.20">
    <property type="entry name" value="Phosphorylase Kinase, domain 1"/>
    <property type="match status" value="1"/>
</dbReference>
<evidence type="ECO:0000256" key="10">
    <source>
        <dbReference type="PROSITE-ProRule" id="PRU00191"/>
    </source>
</evidence>
<feature type="region of interest" description="Disordered" evidence="13">
    <location>
        <begin position="936"/>
        <end position="975"/>
    </location>
</feature>
<dbReference type="PROSITE" id="PS50011">
    <property type="entry name" value="PROTEIN_KINASE_DOM"/>
    <property type="match status" value="1"/>
</dbReference>
<keyword evidence="6 12" id="KW-0067">ATP-binding</keyword>
<keyword evidence="17" id="KW-1185">Reference proteome</keyword>
<dbReference type="CDD" id="cd09935">
    <property type="entry name" value="SH2_ABL"/>
    <property type="match status" value="1"/>
</dbReference>
<feature type="region of interest" description="Disordered" evidence="13">
    <location>
        <begin position="1241"/>
        <end position="1272"/>
    </location>
</feature>
<dbReference type="Pfam" id="PF00018">
    <property type="entry name" value="SH3_1"/>
    <property type="match status" value="1"/>
</dbReference>
<dbReference type="Gene3D" id="1.10.510.10">
    <property type="entry name" value="Transferase(Phosphotransferase) domain 1"/>
    <property type="match status" value="1"/>
</dbReference>
<evidence type="ECO:0000313" key="17">
    <source>
        <dbReference type="Proteomes" id="UP000694941"/>
    </source>
</evidence>
<name>A0ABM1SYU4_LIMPO</name>
<evidence type="ECO:0000256" key="8">
    <source>
        <dbReference type="ARBA" id="ARBA00023137"/>
    </source>
</evidence>
<keyword evidence="5" id="KW-0418">Kinase</keyword>
<feature type="compositionally biased region" description="Basic and acidic residues" evidence="13">
    <location>
        <begin position="1254"/>
        <end position="1264"/>
    </location>
</feature>
<dbReference type="Proteomes" id="UP000694941">
    <property type="component" value="Unplaced"/>
</dbReference>
<evidence type="ECO:0000256" key="7">
    <source>
        <dbReference type="ARBA" id="ARBA00022999"/>
    </source>
</evidence>
<keyword evidence="8" id="KW-0829">Tyrosine-protein kinase</keyword>
<feature type="region of interest" description="Disordered" evidence="13">
    <location>
        <begin position="1"/>
        <end position="39"/>
    </location>
</feature>
<dbReference type="EC" id="2.7.10.2" evidence="1"/>
<dbReference type="Gene3D" id="1.20.120.330">
    <property type="entry name" value="Nucleotidyltransferases domain 2"/>
    <property type="match status" value="1"/>
</dbReference>
<dbReference type="InterPro" id="IPR001245">
    <property type="entry name" value="Ser-Thr/Tyr_kinase_cat_dom"/>
</dbReference>
<dbReference type="PRINTS" id="PR00452">
    <property type="entry name" value="SH3DOMAIN"/>
</dbReference>
<feature type="region of interest" description="Disordered" evidence="13">
    <location>
        <begin position="1340"/>
        <end position="1416"/>
    </location>
</feature>
<keyword evidence="3" id="KW-0808">Transferase</keyword>
<evidence type="ECO:0000256" key="13">
    <source>
        <dbReference type="SAM" id="MobiDB-lite"/>
    </source>
</evidence>
<keyword evidence="4 12" id="KW-0547">Nucleotide-binding</keyword>
<dbReference type="SMART" id="SM00219">
    <property type="entry name" value="TyrKc"/>
    <property type="match status" value="1"/>
</dbReference>
<dbReference type="InterPro" id="IPR008266">
    <property type="entry name" value="Tyr_kinase_AS"/>
</dbReference>
<dbReference type="SMART" id="SM00326">
    <property type="entry name" value="SH3"/>
    <property type="match status" value="1"/>
</dbReference>
<dbReference type="InterPro" id="IPR036028">
    <property type="entry name" value="SH3-like_dom_sf"/>
</dbReference>
<feature type="region of interest" description="Disordered" evidence="13">
    <location>
        <begin position="651"/>
        <end position="722"/>
    </location>
</feature>
<dbReference type="CDD" id="cd11850">
    <property type="entry name" value="SH3_Abl"/>
    <property type="match status" value="1"/>
</dbReference>
<evidence type="ECO:0000313" key="19">
    <source>
        <dbReference type="RefSeq" id="XP_022248801.1"/>
    </source>
</evidence>
<dbReference type="InterPro" id="IPR000980">
    <property type="entry name" value="SH2"/>
</dbReference>
<feature type="compositionally biased region" description="Pro residues" evidence="13">
    <location>
        <begin position="1364"/>
        <end position="1373"/>
    </location>
</feature>
<comment type="catalytic activity">
    <reaction evidence="9">
        <text>L-tyrosyl-[protein] + ATP = O-phospho-L-tyrosyl-[protein] + ADP + H(+)</text>
        <dbReference type="Rhea" id="RHEA:10596"/>
        <dbReference type="Rhea" id="RHEA-COMP:10136"/>
        <dbReference type="Rhea" id="RHEA-COMP:20101"/>
        <dbReference type="ChEBI" id="CHEBI:15378"/>
        <dbReference type="ChEBI" id="CHEBI:30616"/>
        <dbReference type="ChEBI" id="CHEBI:46858"/>
        <dbReference type="ChEBI" id="CHEBI:61978"/>
        <dbReference type="ChEBI" id="CHEBI:456216"/>
        <dbReference type="EC" id="2.7.10.2"/>
    </reaction>
</comment>
<dbReference type="InterPro" id="IPR050198">
    <property type="entry name" value="Non-receptor_tyrosine_kinases"/>
</dbReference>
<feature type="compositionally biased region" description="Basic and acidic residues" evidence="13">
    <location>
        <begin position="656"/>
        <end position="674"/>
    </location>
</feature>
<dbReference type="SUPFAM" id="SSF55550">
    <property type="entry name" value="SH2 domain"/>
    <property type="match status" value="1"/>
</dbReference>
<dbReference type="PROSITE" id="PS50001">
    <property type="entry name" value="SH2"/>
    <property type="match status" value="1"/>
</dbReference>
<dbReference type="SUPFAM" id="SSF50044">
    <property type="entry name" value="SH3-domain"/>
    <property type="match status" value="1"/>
</dbReference>
<evidence type="ECO:0000259" key="15">
    <source>
        <dbReference type="PROSITE" id="PS50002"/>
    </source>
</evidence>
<dbReference type="RefSeq" id="XP_022248800.1">
    <property type="nucleotide sequence ID" value="XM_022393092.1"/>
</dbReference>
<evidence type="ECO:0000256" key="4">
    <source>
        <dbReference type="ARBA" id="ARBA00022741"/>
    </source>
</evidence>
<dbReference type="Gene3D" id="2.30.30.40">
    <property type="entry name" value="SH3 Domains"/>
    <property type="match status" value="1"/>
</dbReference>
<evidence type="ECO:0000256" key="5">
    <source>
        <dbReference type="ARBA" id="ARBA00022777"/>
    </source>
</evidence>
<evidence type="ECO:0000256" key="3">
    <source>
        <dbReference type="ARBA" id="ARBA00022679"/>
    </source>
</evidence>
<feature type="region of interest" description="Disordered" evidence="13">
    <location>
        <begin position="860"/>
        <end position="892"/>
    </location>
</feature>
<dbReference type="InterPro" id="IPR017441">
    <property type="entry name" value="Protein_kinase_ATP_BS"/>
</dbReference>
<organism evidence="17 18">
    <name type="scientific">Limulus polyphemus</name>
    <name type="common">Atlantic horseshoe crab</name>
    <dbReference type="NCBI Taxonomy" id="6850"/>
    <lineage>
        <taxon>Eukaryota</taxon>
        <taxon>Metazoa</taxon>
        <taxon>Ecdysozoa</taxon>
        <taxon>Arthropoda</taxon>
        <taxon>Chelicerata</taxon>
        <taxon>Merostomata</taxon>
        <taxon>Xiphosura</taxon>
        <taxon>Limulidae</taxon>
        <taxon>Limulus</taxon>
    </lineage>
</organism>
<dbReference type="SMART" id="SM00252">
    <property type="entry name" value="SH2"/>
    <property type="match status" value="1"/>
</dbReference>
<feature type="domain" description="SH3" evidence="15">
    <location>
        <begin position="93"/>
        <end position="154"/>
    </location>
</feature>
<feature type="compositionally biased region" description="Polar residues" evidence="13">
    <location>
        <begin position="699"/>
        <end position="716"/>
    </location>
</feature>
<dbReference type="SUPFAM" id="SSF56112">
    <property type="entry name" value="Protein kinase-like (PK-like)"/>
    <property type="match status" value="1"/>
</dbReference>
<accession>A0ABM1SYU4</accession>
<evidence type="ECO:0000256" key="1">
    <source>
        <dbReference type="ARBA" id="ARBA00011903"/>
    </source>
</evidence>
<dbReference type="InterPro" id="IPR001452">
    <property type="entry name" value="SH3_domain"/>
</dbReference>
<feature type="compositionally biased region" description="Polar residues" evidence="13">
    <location>
        <begin position="675"/>
        <end position="691"/>
    </location>
</feature>
<dbReference type="Pfam" id="PF08919">
    <property type="entry name" value="F_actin_bind"/>
    <property type="match status" value="1"/>
</dbReference>
<dbReference type="InterPro" id="IPR036860">
    <property type="entry name" value="SH2_dom_sf"/>
</dbReference>
<dbReference type="SMART" id="SM00808">
    <property type="entry name" value="FABD"/>
    <property type="match status" value="1"/>
</dbReference>
<keyword evidence="2 11" id="KW-0728">SH3 domain</keyword>
<dbReference type="InterPro" id="IPR015015">
    <property type="entry name" value="F-actin-binding"/>
</dbReference>
<dbReference type="Pfam" id="PF00017">
    <property type="entry name" value="SH2"/>
    <property type="match status" value="1"/>
</dbReference>
<dbReference type="PRINTS" id="PR00401">
    <property type="entry name" value="SH2DOMAIN"/>
</dbReference>
<dbReference type="Pfam" id="PF07714">
    <property type="entry name" value="PK_Tyr_Ser-Thr"/>
    <property type="match status" value="1"/>
</dbReference>
<evidence type="ECO:0000259" key="16">
    <source>
        <dbReference type="PROSITE" id="PS50011"/>
    </source>
</evidence>